<evidence type="ECO:0000256" key="1">
    <source>
        <dbReference type="ARBA" id="ARBA00004651"/>
    </source>
</evidence>
<reference evidence="8 9" key="1">
    <citation type="submission" date="2019-03" db="EMBL/GenBank/DDBJ databases">
        <title>Diversity of the mouse oral microbiome.</title>
        <authorList>
            <person name="Joseph S."/>
            <person name="Aduse-Opoku J."/>
            <person name="Curtis M."/>
            <person name="Wade W."/>
            <person name="Hashim A."/>
        </authorList>
    </citation>
    <scope>NUCLEOTIDE SEQUENCE [LARGE SCALE GENOMIC DNA]</scope>
    <source>
        <strain evidence="8 9">P1012</strain>
    </source>
</reference>
<protein>
    <submittedName>
        <fullName evidence="8">TadC protein</fullName>
    </submittedName>
</protein>
<sequence length="297" mass="31655">MPPWMMLLPGVLAGAGLALVVAALVPAAPSLGAALERLSGRGIASEVGGPTAATLNEQIGARAIRQLSGLPGFRLPLVDLKLIGLSTNRYMTQKVLMAGVFLIAPLAIGFVFQALGLSAFYIPALFGLPLAIAGWFVPNLIVRGQAAEARAEFSRAVAVYLELVASERNRGASPSRALESAARVGRSWVFVRLSQELAQARYAGIAAWDALERLSIEIDVPDLTELARRMRLSGEEGASVYETLRAQGKSLRNRLLNERQEQANKSTTAMVIPMAATGFIFLLLIGTPFVLDAFLSS</sequence>
<dbReference type="Proteomes" id="UP000298358">
    <property type="component" value="Unassembled WGS sequence"/>
</dbReference>
<feature type="transmembrane region" description="Helical" evidence="6">
    <location>
        <begin position="95"/>
        <end position="115"/>
    </location>
</feature>
<feature type="domain" description="Type II secretion system protein GspF" evidence="7">
    <location>
        <begin position="161"/>
        <end position="288"/>
    </location>
</feature>
<dbReference type="RefSeq" id="WP_135114616.1">
    <property type="nucleotide sequence ID" value="NZ_JADGLL010000021.1"/>
</dbReference>
<evidence type="ECO:0000313" key="8">
    <source>
        <dbReference type="EMBL" id="TFU32643.1"/>
    </source>
</evidence>
<evidence type="ECO:0000256" key="3">
    <source>
        <dbReference type="ARBA" id="ARBA00022692"/>
    </source>
</evidence>
<evidence type="ECO:0000256" key="5">
    <source>
        <dbReference type="ARBA" id="ARBA00023136"/>
    </source>
</evidence>
<keyword evidence="9" id="KW-1185">Reference proteome</keyword>
<gene>
    <name evidence="8" type="ORF">E4U02_09570</name>
</gene>
<keyword evidence="3 6" id="KW-0812">Transmembrane</keyword>
<dbReference type="PANTHER" id="PTHR35007:SF1">
    <property type="entry name" value="PILUS ASSEMBLY PROTEIN"/>
    <property type="match status" value="1"/>
</dbReference>
<comment type="caution">
    <text evidence="8">The sequence shown here is derived from an EMBL/GenBank/DDBJ whole genome shotgun (WGS) entry which is preliminary data.</text>
</comment>
<keyword evidence="5 6" id="KW-0472">Membrane</keyword>
<evidence type="ECO:0000256" key="2">
    <source>
        <dbReference type="ARBA" id="ARBA00022475"/>
    </source>
</evidence>
<evidence type="ECO:0000313" key="9">
    <source>
        <dbReference type="Proteomes" id="UP000298358"/>
    </source>
</evidence>
<proteinExistence type="predicted"/>
<dbReference type="PANTHER" id="PTHR35007">
    <property type="entry name" value="INTEGRAL MEMBRANE PROTEIN-RELATED"/>
    <property type="match status" value="1"/>
</dbReference>
<dbReference type="EMBL" id="SPQB01000021">
    <property type="protein sequence ID" value="TFU32643.1"/>
    <property type="molecule type" value="Genomic_DNA"/>
</dbReference>
<dbReference type="GO" id="GO:0005886">
    <property type="term" value="C:plasma membrane"/>
    <property type="evidence" value="ECO:0007669"/>
    <property type="project" value="UniProtKB-SubCell"/>
</dbReference>
<organism evidence="8 9">
    <name type="scientific">Microbacterium paludicola</name>
    <dbReference type="NCBI Taxonomy" id="300019"/>
    <lineage>
        <taxon>Bacteria</taxon>
        <taxon>Bacillati</taxon>
        <taxon>Actinomycetota</taxon>
        <taxon>Actinomycetes</taxon>
        <taxon>Micrococcales</taxon>
        <taxon>Microbacteriaceae</taxon>
        <taxon>Microbacterium</taxon>
    </lineage>
</organism>
<dbReference type="OrthoDB" id="5243064at2"/>
<feature type="transmembrane region" description="Helical" evidence="6">
    <location>
        <begin position="269"/>
        <end position="291"/>
    </location>
</feature>
<feature type="transmembrane region" description="Helical" evidence="6">
    <location>
        <begin position="121"/>
        <end position="142"/>
    </location>
</feature>
<evidence type="ECO:0000259" key="7">
    <source>
        <dbReference type="Pfam" id="PF00482"/>
    </source>
</evidence>
<dbReference type="AlphaFoldDB" id="A0A4Y9FWK4"/>
<evidence type="ECO:0000256" key="6">
    <source>
        <dbReference type="SAM" id="Phobius"/>
    </source>
</evidence>
<accession>A0A4Y9FWK4</accession>
<comment type="subcellular location">
    <subcellularLocation>
        <location evidence="1">Cell membrane</location>
        <topology evidence="1">Multi-pass membrane protein</topology>
    </subcellularLocation>
</comment>
<keyword evidence="2" id="KW-1003">Cell membrane</keyword>
<evidence type="ECO:0000256" key="4">
    <source>
        <dbReference type="ARBA" id="ARBA00022989"/>
    </source>
</evidence>
<name>A0A4Y9FWK4_9MICO</name>
<dbReference type="Pfam" id="PF00482">
    <property type="entry name" value="T2SSF"/>
    <property type="match status" value="1"/>
</dbReference>
<dbReference type="InterPro" id="IPR018076">
    <property type="entry name" value="T2SS_GspF_dom"/>
</dbReference>
<keyword evidence="4 6" id="KW-1133">Transmembrane helix</keyword>